<proteinExistence type="predicted"/>
<feature type="coiled-coil region" evidence="1">
    <location>
        <begin position="194"/>
        <end position="253"/>
    </location>
</feature>
<organism evidence="4 5">
    <name type="scientific">Thanatephorus cucumeris (strain AG1-IB / isolate 7/3/14)</name>
    <name type="common">Lettuce bottom rot fungus</name>
    <name type="synonym">Rhizoctonia solani</name>
    <dbReference type="NCBI Taxonomy" id="1108050"/>
    <lineage>
        <taxon>Eukaryota</taxon>
        <taxon>Fungi</taxon>
        <taxon>Dikarya</taxon>
        <taxon>Basidiomycota</taxon>
        <taxon>Agaricomycotina</taxon>
        <taxon>Agaricomycetes</taxon>
        <taxon>Cantharellales</taxon>
        <taxon>Ceratobasidiaceae</taxon>
        <taxon>Rhizoctonia</taxon>
        <taxon>Rhizoctonia solani AG-1</taxon>
    </lineage>
</organism>
<feature type="domain" description="F-box" evidence="3">
    <location>
        <begin position="44"/>
        <end position="93"/>
    </location>
</feature>
<dbReference type="SMART" id="SM00256">
    <property type="entry name" value="FBOX"/>
    <property type="match status" value="1"/>
</dbReference>
<evidence type="ECO:0000256" key="1">
    <source>
        <dbReference type="SAM" id="Coils"/>
    </source>
</evidence>
<feature type="region of interest" description="Disordered" evidence="2">
    <location>
        <begin position="1"/>
        <end position="33"/>
    </location>
</feature>
<dbReference type="CDD" id="cd09917">
    <property type="entry name" value="F-box_SF"/>
    <property type="match status" value="1"/>
</dbReference>
<dbReference type="InterPro" id="IPR036047">
    <property type="entry name" value="F-box-like_dom_sf"/>
</dbReference>
<dbReference type="EMBL" id="LN679156">
    <property type="protein sequence ID" value="CEL61454.1"/>
    <property type="molecule type" value="Genomic_DNA"/>
</dbReference>
<evidence type="ECO:0000313" key="5">
    <source>
        <dbReference type="Proteomes" id="UP000059188"/>
    </source>
</evidence>
<keyword evidence="1" id="KW-0175">Coiled coil</keyword>
<dbReference type="Gene3D" id="1.20.1280.50">
    <property type="match status" value="1"/>
</dbReference>
<keyword evidence="5" id="KW-1185">Reference proteome</keyword>
<dbReference type="SUPFAM" id="SSF81383">
    <property type="entry name" value="F-box domain"/>
    <property type="match status" value="1"/>
</dbReference>
<evidence type="ECO:0000259" key="3">
    <source>
        <dbReference type="PROSITE" id="PS50181"/>
    </source>
</evidence>
<accession>A0A0B7FX51</accession>
<feature type="compositionally biased region" description="Polar residues" evidence="2">
    <location>
        <begin position="7"/>
        <end position="19"/>
    </location>
</feature>
<evidence type="ECO:0000256" key="2">
    <source>
        <dbReference type="SAM" id="MobiDB-lite"/>
    </source>
</evidence>
<dbReference type="STRING" id="1108050.A0A0B7FX51"/>
<evidence type="ECO:0000313" key="4">
    <source>
        <dbReference type="EMBL" id="CEL61454.1"/>
    </source>
</evidence>
<protein>
    <recommendedName>
        <fullName evidence="3">F-box domain-containing protein</fullName>
    </recommendedName>
</protein>
<dbReference type="Proteomes" id="UP000059188">
    <property type="component" value="Unassembled WGS sequence"/>
</dbReference>
<sequence length="360" mass="41228">MRRTRQSENISSMDINSENGDPENTENNNSIARPNKRRKRAVCIATVINLPNELLRMISQYLRPGDLLSLARTCKHLRGYFMSKSSRSLWLSATGNIRGLPPCPLGITEPQYSAVLFSSCCTVCGTEQESQMDVVLLVRLCNPCQEQCLVLLTNTQEVPDHTREFIHKSNVFGKGERGQLPYARVLKSDVDGVLKALEAKRLEGNAALQGLKNQLVEVVSERKKQSEIITRALEEFENEVAWERRERTEERRQQIELRCIKELKAMKEDLQFAWNSRGRKNWYNFLDRPTLLSDREWGEICPKLKRLIDGNRKSRLAKNGGSSRSKSNYQQQLEGRQIIYLWADPIVDGLYNAEGVGMII</sequence>
<dbReference type="PROSITE" id="PS50181">
    <property type="entry name" value="FBOX"/>
    <property type="match status" value="1"/>
</dbReference>
<name>A0A0B7FX51_THACB</name>
<reference evidence="4 5" key="1">
    <citation type="submission" date="2014-11" db="EMBL/GenBank/DDBJ databases">
        <authorList>
            <person name="Wibberg Daniel"/>
        </authorList>
    </citation>
    <scope>NUCLEOTIDE SEQUENCE [LARGE SCALE GENOMIC DNA]</scope>
    <source>
        <strain evidence="4">Rhizoctonia solani AG1-IB 7/3/14</strain>
    </source>
</reference>
<dbReference type="Pfam" id="PF12937">
    <property type="entry name" value="F-box-like"/>
    <property type="match status" value="1"/>
</dbReference>
<dbReference type="AlphaFoldDB" id="A0A0B7FX51"/>
<dbReference type="InterPro" id="IPR001810">
    <property type="entry name" value="F-box_dom"/>
</dbReference>
<dbReference type="OrthoDB" id="2322499at2759"/>
<gene>
    <name evidence="4" type="ORF">RSOLAG1IB_10036</name>
</gene>